<proteinExistence type="predicted"/>
<dbReference type="OrthoDB" id="6751518at2759"/>
<feature type="region of interest" description="Disordered" evidence="1">
    <location>
        <begin position="267"/>
        <end position="288"/>
    </location>
</feature>
<organism evidence="3 4">
    <name type="scientific">Sitophilus oryzae</name>
    <name type="common">Rice weevil</name>
    <name type="synonym">Curculio oryzae</name>
    <dbReference type="NCBI Taxonomy" id="7048"/>
    <lineage>
        <taxon>Eukaryota</taxon>
        <taxon>Metazoa</taxon>
        <taxon>Ecdysozoa</taxon>
        <taxon>Arthropoda</taxon>
        <taxon>Hexapoda</taxon>
        <taxon>Insecta</taxon>
        <taxon>Pterygota</taxon>
        <taxon>Neoptera</taxon>
        <taxon>Endopterygota</taxon>
        <taxon>Coleoptera</taxon>
        <taxon>Polyphaga</taxon>
        <taxon>Cucujiformia</taxon>
        <taxon>Curculionidae</taxon>
        <taxon>Dryophthorinae</taxon>
        <taxon>Sitophilus</taxon>
    </lineage>
</organism>
<evidence type="ECO:0000256" key="1">
    <source>
        <dbReference type="SAM" id="MobiDB-lite"/>
    </source>
</evidence>
<dbReference type="GeneID" id="115884213"/>
<reference evidence="4" key="1">
    <citation type="submission" date="2025-08" db="UniProtKB">
        <authorList>
            <consortium name="RefSeq"/>
        </authorList>
    </citation>
    <scope>IDENTIFICATION</scope>
    <source>
        <tissue evidence="4">Gonads</tissue>
    </source>
</reference>
<name>A0A6J2Y5R4_SITOR</name>
<dbReference type="InterPro" id="IPR039353">
    <property type="entry name" value="TF_Adf1"/>
</dbReference>
<dbReference type="PANTHER" id="PTHR12243">
    <property type="entry name" value="MADF DOMAIN TRANSCRIPTION FACTOR"/>
    <property type="match status" value="1"/>
</dbReference>
<dbReference type="KEGG" id="soy:115884213"/>
<dbReference type="PROSITE" id="PS51029">
    <property type="entry name" value="MADF"/>
    <property type="match status" value="1"/>
</dbReference>
<dbReference type="PANTHER" id="PTHR12243:SF67">
    <property type="entry name" value="COREPRESSOR OF PANGOLIN, ISOFORM A-RELATED"/>
    <property type="match status" value="1"/>
</dbReference>
<protein>
    <submittedName>
        <fullName evidence="4">Uncharacterized protein LOC115884213</fullName>
    </submittedName>
</protein>
<evidence type="ECO:0000259" key="2">
    <source>
        <dbReference type="PROSITE" id="PS51029"/>
    </source>
</evidence>
<evidence type="ECO:0000313" key="3">
    <source>
        <dbReference type="Proteomes" id="UP000504635"/>
    </source>
</evidence>
<evidence type="ECO:0000313" key="4">
    <source>
        <dbReference type="RefSeq" id="XP_030758576.1"/>
    </source>
</evidence>
<dbReference type="InParanoid" id="A0A6J2Y5R4"/>
<dbReference type="Proteomes" id="UP000504635">
    <property type="component" value="Unplaced"/>
</dbReference>
<feature type="domain" description="MADF" evidence="2">
    <location>
        <begin position="16"/>
        <end position="108"/>
    </location>
</feature>
<dbReference type="SMART" id="SM00595">
    <property type="entry name" value="MADF"/>
    <property type="match status" value="1"/>
</dbReference>
<feature type="region of interest" description="Disordered" evidence="1">
    <location>
        <begin position="125"/>
        <end position="193"/>
    </location>
</feature>
<feature type="compositionally biased region" description="Low complexity" evidence="1">
    <location>
        <begin position="276"/>
        <end position="288"/>
    </location>
</feature>
<sequence length="333" mass="37529">MSSYNKSKWKSEDTLHLISLIEDNQCLWNVTLADFKDRLKREKAVCNIASELKISSEDVKKKIHSLRTQYTNERSKMKKFKSGDSTTDRYKTKWEFYNALQFMFQHSSANETIDSMKMRVSATNDDQTHDVGDAGITNMEDDISNKDAENDDPGEIHSQPLSQLNLPSPSCSQKPNHSQQRSLKRKRGKTDQQCNVDAQEEATIGHCLQVLNAPQRVTDEYSTFGDHVANELRLLKDVEDVQFTLKSSILKAILEANTAAHAARKYKKQSSASATPLLSPNLSNDSPLLVENLQPENSVSSGDKFYDNAPTYTVLLTQNFSDANLTTDNNLLN</sequence>
<dbReference type="RefSeq" id="XP_030758576.1">
    <property type="nucleotide sequence ID" value="XM_030902716.1"/>
</dbReference>
<dbReference type="InterPro" id="IPR006578">
    <property type="entry name" value="MADF-dom"/>
</dbReference>
<gene>
    <name evidence="4" type="primary">LOC115884213</name>
</gene>
<keyword evidence="3" id="KW-1185">Reference proteome</keyword>
<feature type="compositionally biased region" description="Polar residues" evidence="1">
    <location>
        <begin position="159"/>
        <end position="181"/>
    </location>
</feature>
<dbReference type="AlphaFoldDB" id="A0A6J2Y5R4"/>
<dbReference type="Pfam" id="PF10545">
    <property type="entry name" value="MADF_DNA_bdg"/>
    <property type="match status" value="1"/>
</dbReference>
<accession>A0A6J2Y5R4</accession>